<organism evidence="1 2">
    <name type="scientific">Roseovarius aestuarii</name>
    <dbReference type="NCBI Taxonomy" id="475083"/>
    <lineage>
        <taxon>Bacteria</taxon>
        <taxon>Pseudomonadati</taxon>
        <taxon>Pseudomonadota</taxon>
        <taxon>Alphaproteobacteria</taxon>
        <taxon>Rhodobacterales</taxon>
        <taxon>Roseobacteraceae</taxon>
        <taxon>Roseovarius</taxon>
    </lineage>
</organism>
<gene>
    <name evidence="1" type="ORF">ROA7745_04249</name>
</gene>
<sequence length="37" mass="3922">MSKERLQVLRAQAVALIRKGGLSAKIGHAFLKSNAGT</sequence>
<dbReference type="Proteomes" id="UP000193224">
    <property type="component" value="Unassembled WGS sequence"/>
</dbReference>
<name>A0A1X7BXP7_9RHOB</name>
<reference evidence="1 2" key="1">
    <citation type="submission" date="2017-03" db="EMBL/GenBank/DDBJ databases">
        <authorList>
            <person name="Afonso C.L."/>
            <person name="Miller P.J."/>
            <person name="Scott M.A."/>
            <person name="Spackman E."/>
            <person name="Goraichik I."/>
            <person name="Dimitrov K.M."/>
            <person name="Suarez D.L."/>
            <person name="Swayne D.E."/>
        </authorList>
    </citation>
    <scope>NUCLEOTIDE SEQUENCE [LARGE SCALE GENOMIC DNA]</scope>
    <source>
        <strain evidence="1 2">CECT 7745</strain>
    </source>
</reference>
<protein>
    <submittedName>
        <fullName evidence="1">Uncharacterized protein</fullName>
    </submittedName>
</protein>
<evidence type="ECO:0000313" key="2">
    <source>
        <dbReference type="Proteomes" id="UP000193224"/>
    </source>
</evidence>
<accession>A0A1X7BXP7</accession>
<dbReference type="EMBL" id="FWXB01000025">
    <property type="protein sequence ID" value="SMC14382.1"/>
    <property type="molecule type" value="Genomic_DNA"/>
</dbReference>
<proteinExistence type="predicted"/>
<keyword evidence="2" id="KW-1185">Reference proteome</keyword>
<evidence type="ECO:0000313" key="1">
    <source>
        <dbReference type="EMBL" id="SMC14382.1"/>
    </source>
</evidence>
<dbReference type="AlphaFoldDB" id="A0A1X7BXP7"/>